<dbReference type="PANTHER" id="PTHR11439">
    <property type="entry name" value="GAG-POL-RELATED RETROTRANSPOSON"/>
    <property type="match status" value="1"/>
</dbReference>
<gene>
    <name evidence="3" type="ORF">RJ640_003399</name>
</gene>
<dbReference type="GO" id="GO:0008270">
    <property type="term" value="F:zinc ion binding"/>
    <property type="evidence" value="ECO:0007669"/>
    <property type="project" value="UniProtKB-KW"/>
</dbReference>
<dbReference type="PANTHER" id="PTHR11439:SF442">
    <property type="entry name" value="CYSTEINE-RICH RLK (RECEPTOR-LIKE PROTEIN KINASE) 8"/>
    <property type="match status" value="1"/>
</dbReference>
<evidence type="ECO:0000313" key="3">
    <source>
        <dbReference type="EMBL" id="KAK2987921.1"/>
    </source>
</evidence>
<dbReference type="CDD" id="cd09272">
    <property type="entry name" value="RNase_HI_RT_Ty1"/>
    <property type="match status" value="2"/>
</dbReference>
<dbReference type="AlphaFoldDB" id="A0AA88RRM9"/>
<keyword evidence="1" id="KW-0862">Zinc</keyword>
<protein>
    <recommendedName>
        <fullName evidence="2">CCHC-type domain-containing protein</fullName>
    </recommendedName>
</protein>
<reference evidence="3" key="1">
    <citation type="submission" date="2022-12" db="EMBL/GenBank/DDBJ databases">
        <title>Draft genome assemblies for two species of Escallonia (Escalloniales).</title>
        <authorList>
            <person name="Chanderbali A."/>
            <person name="Dervinis C."/>
            <person name="Anghel I."/>
            <person name="Soltis D."/>
            <person name="Soltis P."/>
            <person name="Zapata F."/>
        </authorList>
    </citation>
    <scope>NUCLEOTIDE SEQUENCE</scope>
    <source>
        <strain evidence="3">UCBG92.1500</strain>
        <tissue evidence="3">Leaf</tissue>
    </source>
</reference>
<keyword evidence="1" id="KW-0479">Metal-binding</keyword>
<dbReference type="InterPro" id="IPR036875">
    <property type="entry name" value="Znf_CCHC_sf"/>
</dbReference>
<sequence>MFRRNPTNQSHQRNNGDWNARENSDACYECGRTGHIKKYCPQLKNKTANSNSRDFKEKKFKSRKALLTWDDSDESDKEGSEDEDVAQLCFMANDDDLKQSKDGIFINQSKYTRELLKRFGLENAKPRGTPISPSVNLIKDENGKDVDSKLFRGMIGSLLYLTASRPDIMFSVCICARFQACPKESHLSAVKRIFKYLSGTLNLGLWYPRNSSIDLVGFSDSDYAGCLVDRKSTSGTCQFLGDALVSWHSKKQTSVALSTAEAEYVAAGSCCAQVLWMRQTLQDFGVSLALIPIMCDSSSAIDIRRVSDIVLRFELAPEASWYSERLETGHIKKYCPQLKNKTANSNSRDFKEKKFKSRKALLTWDDSDESDKEGSEDEDVAQLCFMANDDDLKHNDIWLWHRRLGHVHMDLIKKLLSKDLVRGLPNLRFIKDKICDACQYGKQEFEMSMMGELTFFLGLQIKQSKDGIFINQSKYTRELLKRFGLENAKPRGTPISPSVNLIKDENGKDVDSKLFRGMIGSLLYLTASRPDIMFSVCICARFQACPKESHLSAVKRIFKYLSGTLNLGLWYPRNSSIDLVGFSDSDYAGCLVDRKSTSGTCQFLGDALVSWHSKKQTSVALSTAEAEYVAAGSCCAQVLWMRQTLQDFGVSLALIPIMCDSSSAIDIRRVSDIVLRFELAPEASWYSERLEFGMLKGLE</sequence>
<evidence type="ECO:0000259" key="2">
    <source>
        <dbReference type="PROSITE" id="PS50158"/>
    </source>
</evidence>
<dbReference type="Proteomes" id="UP001187471">
    <property type="component" value="Unassembled WGS sequence"/>
</dbReference>
<organism evidence="3 4">
    <name type="scientific">Escallonia rubra</name>
    <dbReference type="NCBI Taxonomy" id="112253"/>
    <lineage>
        <taxon>Eukaryota</taxon>
        <taxon>Viridiplantae</taxon>
        <taxon>Streptophyta</taxon>
        <taxon>Embryophyta</taxon>
        <taxon>Tracheophyta</taxon>
        <taxon>Spermatophyta</taxon>
        <taxon>Magnoliopsida</taxon>
        <taxon>eudicotyledons</taxon>
        <taxon>Gunneridae</taxon>
        <taxon>Pentapetalae</taxon>
        <taxon>asterids</taxon>
        <taxon>campanulids</taxon>
        <taxon>Escalloniales</taxon>
        <taxon>Escalloniaceae</taxon>
        <taxon>Escallonia</taxon>
    </lineage>
</organism>
<dbReference type="Gene3D" id="4.10.60.10">
    <property type="entry name" value="Zinc finger, CCHC-type"/>
    <property type="match status" value="1"/>
</dbReference>
<name>A0AA88RRM9_9ASTE</name>
<dbReference type="EMBL" id="JAVXUO010000923">
    <property type="protein sequence ID" value="KAK2987921.1"/>
    <property type="molecule type" value="Genomic_DNA"/>
</dbReference>
<dbReference type="SUPFAM" id="SSF57756">
    <property type="entry name" value="Retrovirus zinc finger-like domains"/>
    <property type="match status" value="1"/>
</dbReference>
<evidence type="ECO:0000256" key="1">
    <source>
        <dbReference type="PROSITE-ProRule" id="PRU00047"/>
    </source>
</evidence>
<dbReference type="PROSITE" id="PS50158">
    <property type="entry name" value="ZF_CCHC"/>
    <property type="match status" value="1"/>
</dbReference>
<feature type="domain" description="CCHC-type" evidence="2">
    <location>
        <begin position="27"/>
        <end position="42"/>
    </location>
</feature>
<proteinExistence type="predicted"/>
<dbReference type="Pfam" id="PF13976">
    <property type="entry name" value="gag_pre-integrs"/>
    <property type="match status" value="1"/>
</dbReference>
<dbReference type="InterPro" id="IPR025724">
    <property type="entry name" value="GAG-pre-integrase_dom"/>
</dbReference>
<comment type="caution">
    <text evidence="3">The sequence shown here is derived from an EMBL/GenBank/DDBJ whole genome shotgun (WGS) entry which is preliminary data.</text>
</comment>
<dbReference type="Pfam" id="PF00098">
    <property type="entry name" value="zf-CCHC"/>
    <property type="match status" value="1"/>
</dbReference>
<dbReference type="GO" id="GO:0003676">
    <property type="term" value="F:nucleic acid binding"/>
    <property type="evidence" value="ECO:0007669"/>
    <property type="project" value="InterPro"/>
</dbReference>
<accession>A0AA88RRM9</accession>
<keyword evidence="4" id="KW-1185">Reference proteome</keyword>
<keyword evidence="1" id="KW-0863">Zinc-finger</keyword>
<dbReference type="SMART" id="SM00343">
    <property type="entry name" value="ZnF_C2HC"/>
    <property type="match status" value="2"/>
</dbReference>
<dbReference type="InterPro" id="IPR001878">
    <property type="entry name" value="Znf_CCHC"/>
</dbReference>
<evidence type="ECO:0000313" key="4">
    <source>
        <dbReference type="Proteomes" id="UP001187471"/>
    </source>
</evidence>